<evidence type="ECO:0000313" key="2">
    <source>
        <dbReference type="Proteomes" id="UP000317318"/>
    </source>
</evidence>
<organism evidence="1 2">
    <name type="scientific">Stratiformator vulcanicus</name>
    <dbReference type="NCBI Taxonomy" id="2527980"/>
    <lineage>
        <taxon>Bacteria</taxon>
        <taxon>Pseudomonadati</taxon>
        <taxon>Planctomycetota</taxon>
        <taxon>Planctomycetia</taxon>
        <taxon>Planctomycetales</taxon>
        <taxon>Planctomycetaceae</taxon>
        <taxon>Stratiformator</taxon>
    </lineage>
</organism>
<keyword evidence="2" id="KW-1185">Reference proteome</keyword>
<dbReference type="KEGG" id="svp:Pan189_09480"/>
<evidence type="ECO:0000313" key="1">
    <source>
        <dbReference type="EMBL" id="QDT36588.1"/>
    </source>
</evidence>
<protein>
    <submittedName>
        <fullName evidence="1">Uncharacterized protein</fullName>
    </submittedName>
</protein>
<dbReference type="Proteomes" id="UP000317318">
    <property type="component" value="Chromosome"/>
</dbReference>
<gene>
    <name evidence="1" type="ORF">Pan189_09480</name>
</gene>
<name>A0A517QYB9_9PLAN</name>
<accession>A0A517QYB9</accession>
<sequence length="182" mass="20391">MTKSLQPRRFLGSRGRLRLMRRSVWVTRIWQHSMARVELGVRGVAGGFQRGIRRYAARVVVVHNSPVPSTLVSMFCDSRESCCGDKDSIAVASQSDLATCYHSLKNALRSERLYEFAYDRVCDVRCVGARRVLEGGEGPTMARNFDAFLPCRPQPPELSFHFCSNPPVIAGVTDGAILWRLS</sequence>
<proteinExistence type="predicted"/>
<reference evidence="1 2" key="1">
    <citation type="submission" date="2019-02" db="EMBL/GenBank/DDBJ databases">
        <title>Deep-cultivation of Planctomycetes and their phenomic and genomic characterization uncovers novel biology.</title>
        <authorList>
            <person name="Wiegand S."/>
            <person name="Jogler M."/>
            <person name="Boedeker C."/>
            <person name="Pinto D."/>
            <person name="Vollmers J."/>
            <person name="Rivas-Marin E."/>
            <person name="Kohn T."/>
            <person name="Peeters S.H."/>
            <person name="Heuer A."/>
            <person name="Rast P."/>
            <person name="Oberbeckmann S."/>
            <person name="Bunk B."/>
            <person name="Jeske O."/>
            <person name="Meyerdierks A."/>
            <person name="Storesund J.E."/>
            <person name="Kallscheuer N."/>
            <person name="Luecker S."/>
            <person name="Lage O.M."/>
            <person name="Pohl T."/>
            <person name="Merkel B.J."/>
            <person name="Hornburger P."/>
            <person name="Mueller R.-W."/>
            <person name="Bruemmer F."/>
            <person name="Labrenz M."/>
            <person name="Spormann A.M."/>
            <person name="Op den Camp H."/>
            <person name="Overmann J."/>
            <person name="Amann R."/>
            <person name="Jetten M.S.M."/>
            <person name="Mascher T."/>
            <person name="Medema M.H."/>
            <person name="Devos D.P."/>
            <person name="Kaster A.-K."/>
            <person name="Ovreas L."/>
            <person name="Rohde M."/>
            <person name="Galperin M.Y."/>
            <person name="Jogler C."/>
        </authorList>
    </citation>
    <scope>NUCLEOTIDE SEQUENCE [LARGE SCALE GENOMIC DNA]</scope>
    <source>
        <strain evidence="1 2">Pan189</strain>
    </source>
</reference>
<dbReference type="AlphaFoldDB" id="A0A517QYB9"/>
<dbReference type="EMBL" id="CP036268">
    <property type="protein sequence ID" value="QDT36588.1"/>
    <property type="molecule type" value="Genomic_DNA"/>
</dbReference>